<dbReference type="InterPro" id="IPR057731">
    <property type="entry name" value="STIL_N"/>
</dbReference>
<dbReference type="STRING" id="3076.A0A2P6TBF4"/>
<sequence length="221" mass="23500">MTLHISLAPDAWPLLQHLQSGAVAVAALQAHLLPGSSCSRGLRVQLAAAAAPRSTTVAADGAGGLVVAGTAVMPAPIIDFRPLLPKRLAATPLAQRLQEQLRSPLPPAEEDGLLTMDRGRSLVTLAASEAAAYSTPLVGCWVAGATDVTHPLVTAACLRFLCRHQQLRAWLASLRQAQCHKMQCHTWLVSRQPGRWILSTSSGGCWPCSRRLLGQLLPSQH</sequence>
<dbReference type="AlphaFoldDB" id="A0A2P6TBF4"/>
<dbReference type="InterPro" id="IPR026123">
    <property type="entry name" value="STIL"/>
</dbReference>
<comment type="caution">
    <text evidence="2">The sequence shown here is derived from an EMBL/GenBank/DDBJ whole genome shotgun (WGS) entry which is preliminary data.</text>
</comment>
<gene>
    <name evidence="2" type="ORF">C2E21_9501</name>
</gene>
<dbReference type="GO" id="GO:0071539">
    <property type="term" value="P:protein localization to centrosome"/>
    <property type="evidence" value="ECO:0007669"/>
    <property type="project" value="TreeGrafter"/>
</dbReference>
<name>A0A2P6TBF4_CHLSO</name>
<evidence type="ECO:0000313" key="3">
    <source>
        <dbReference type="Proteomes" id="UP000239899"/>
    </source>
</evidence>
<reference evidence="2 3" key="1">
    <citation type="journal article" date="2018" name="Plant J.">
        <title>Genome sequences of Chlorella sorokiniana UTEX 1602 and Micractinium conductrix SAG 241.80: implications to maltose excretion by a green alga.</title>
        <authorList>
            <person name="Arriola M.B."/>
            <person name="Velmurugan N."/>
            <person name="Zhang Y."/>
            <person name="Plunkett M.H."/>
            <person name="Hondzo H."/>
            <person name="Barney B.M."/>
        </authorList>
    </citation>
    <scope>NUCLEOTIDE SEQUENCE [LARGE SCALE GENOMIC DNA]</scope>
    <source>
        <strain evidence="3">UTEX 1602</strain>
    </source>
</reference>
<keyword evidence="3" id="KW-1185">Reference proteome</keyword>
<dbReference type="Proteomes" id="UP000239899">
    <property type="component" value="Unassembled WGS sequence"/>
</dbReference>
<dbReference type="PANTHER" id="PTHR15128">
    <property type="entry name" value="TAL1 SCL INTERRUPTING LOCUS"/>
    <property type="match status" value="1"/>
</dbReference>
<evidence type="ECO:0000259" key="1">
    <source>
        <dbReference type="Pfam" id="PF15253"/>
    </source>
</evidence>
<proteinExistence type="predicted"/>
<feature type="domain" description="STIL N-terminal" evidence="1">
    <location>
        <begin position="70"/>
        <end position="163"/>
    </location>
</feature>
<organism evidence="2 3">
    <name type="scientific">Chlorella sorokiniana</name>
    <name type="common">Freshwater green alga</name>
    <dbReference type="NCBI Taxonomy" id="3076"/>
    <lineage>
        <taxon>Eukaryota</taxon>
        <taxon>Viridiplantae</taxon>
        <taxon>Chlorophyta</taxon>
        <taxon>core chlorophytes</taxon>
        <taxon>Trebouxiophyceae</taxon>
        <taxon>Chlorellales</taxon>
        <taxon>Chlorellaceae</taxon>
        <taxon>Chlorella clade</taxon>
        <taxon>Chlorella</taxon>
    </lineage>
</organism>
<dbReference type="GO" id="GO:0005815">
    <property type="term" value="C:microtubule organizing center"/>
    <property type="evidence" value="ECO:0007669"/>
    <property type="project" value="TreeGrafter"/>
</dbReference>
<dbReference type="GO" id="GO:0007052">
    <property type="term" value="P:mitotic spindle organization"/>
    <property type="evidence" value="ECO:0007669"/>
    <property type="project" value="TreeGrafter"/>
</dbReference>
<evidence type="ECO:0000313" key="2">
    <source>
        <dbReference type="EMBL" id="PRW05879.1"/>
    </source>
</evidence>
<dbReference type="PANTHER" id="PTHR15128:SF0">
    <property type="entry name" value="SCL-INTERRUPTING LOCUS PROTEIN"/>
    <property type="match status" value="1"/>
</dbReference>
<dbReference type="GO" id="GO:0007224">
    <property type="term" value="P:smoothened signaling pathway"/>
    <property type="evidence" value="ECO:0007669"/>
    <property type="project" value="TreeGrafter"/>
</dbReference>
<dbReference type="GO" id="GO:0031023">
    <property type="term" value="P:microtubule organizing center organization"/>
    <property type="evidence" value="ECO:0007669"/>
    <property type="project" value="TreeGrafter"/>
</dbReference>
<dbReference type="Pfam" id="PF15253">
    <property type="entry name" value="STIL_N"/>
    <property type="match status" value="1"/>
</dbReference>
<accession>A0A2P6TBF4</accession>
<protein>
    <submittedName>
        <fullName evidence="2">SCL-interrupting locus isoform X1</fullName>
    </submittedName>
</protein>
<dbReference type="EMBL" id="LHPG02000028">
    <property type="protein sequence ID" value="PRW05879.1"/>
    <property type="molecule type" value="Genomic_DNA"/>
</dbReference>